<dbReference type="Proteomes" id="UP001597283">
    <property type="component" value="Unassembled WGS sequence"/>
</dbReference>
<keyword evidence="2" id="KW-1185">Reference proteome</keyword>
<name>A0ABW4NCI3_9SPHN</name>
<evidence type="ECO:0000313" key="2">
    <source>
        <dbReference type="Proteomes" id="UP001597283"/>
    </source>
</evidence>
<evidence type="ECO:0000313" key="1">
    <source>
        <dbReference type="EMBL" id="MFD1787860.1"/>
    </source>
</evidence>
<dbReference type="InterPro" id="IPR003738">
    <property type="entry name" value="SRAP"/>
</dbReference>
<gene>
    <name evidence="1" type="ORF">ACFSC3_09760</name>
</gene>
<dbReference type="RefSeq" id="WP_380940222.1">
    <property type="nucleotide sequence ID" value="NZ_JBHUFC010000003.1"/>
</dbReference>
<sequence>MSRLYANTATMSEIGALFGTPATDAVVPTRTVEGGPGLAVMQSAAGRALKQMTWGFTRVTTEMAIRNEPPQRLGLLADLTNPMWKKVVVDTRYRCLIPLTHFANPAGDAGSKTRTWFSVEGEPLLAWAGFCRNTPEFGPVFAGMTMTANDAVMPYNDRMPVLLAADEHERWLQSSIQDVIGFQFRSPMDACRMIVEHTADRWRSDAPPPSGRPQLALI</sequence>
<proteinExistence type="predicted"/>
<dbReference type="EMBL" id="JBHUFC010000003">
    <property type="protein sequence ID" value="MFD1787860.1"/>
    <property type="molecule type" value="Genomic_DNA"/>
</dbReference>
<dbReference type="SUPFAM" id="SSF143081">
    <property type="entry name" value="BB1717-like"/>
    <property type="match status" value="1"/>
</dbReference>
<comment type="caution">
    <text evidence="1">The sequence shown here is derived from an EMBL/GenBank/DDBJ whole genome shotgun (WGS) entry which is preliminary data.</text>
</comment>
<accession>A0ABW4NCI3</accession>
<protein>
    <submittedName>
        <fullName evidence="1">SOS response-associated peptidase family protein</fullName>
    </submittedName>
</protein>
<reference evidence="2" key="1">
    <citation type="journal article" date="2019" name="Int. J. Syst. Evol. Microbiol.">
        <title>The Global Catalogue of Microorganisms (GCM) 10K type strain sequencing project: providing services to taxonomists for standard genome sequencing and annotation.</title>
        <authorList>
            <consortium name="The Broad Institute Genomics Platform"/>
            <consortium name="The Broad Institute Genome Sequencing Center for Infectious Disease"/>
            <person name="Wu L."/>
            <person name="Ma J."/>
        </authorList>
    </citation>
    <scope>NUCLEOTIDE SEQUENCE [LARGE SCALE GENOMIC DNA]</scope>
    <source>
        <strain evidence="2">Q85</strain>
    </source>
</reference>
<dbReference type="Pfam" id="PF02586">
    <property type="entry name" value="SRAP"/>
    <property type="match status" value="1"/>
</dbReference>
<organism evidence="1 2">
    <name type="scientific">Sphingomonas floccifaciens</name>
    <dbReference type="NCBI Taxonomy" id="1844115"/>
    <lineage>
        <taxon>Bacteria</taxon>
        <taxon>Pseudomonadati</taxon>
        <taxon>Pseudomonadota</taxon>
        <taxon>Alphaproteobacteria</taxon>
        <taxon>Sphingomonadales</taxon>
        <taxon>Sphingomonadaceae</taxon>
        <taxon>Sphingomonas</taxon>
    </lineage>
</organism>
<dbReference type="Gene3D" id="3.90.1680.10">
    <property type="entry name" value="SOS response associated peptidase-like"/>
    <property type="match status" value="1"/>
</dbReference>
<dbReference type="InterPro" id="IPR036590">
    <property type="entry name" value="SRAP-like"/>
</dbReference>